<dbReference type="PANTHER" id="PTHR30514:SF18">
    <property type="entry name" value="RPIR-FAMILY TRANSCRIPTIONAL REGULATOR"/>
    <property type="match status" value="1"/>
</dbReference>
<organism evidence="3 4">
    <name type="scientific">Pseudomonas sediminis</name>
    <dbReference type="NCBI Taxonomy" id="1691904"/>
    <lineage>
        <taxon>Bacteria</taxon>
        <taxon>Pseudomonadati</taxon>
        <taxon>Pseudomonadota</taxon>
        <taxon>Gammaproteobacteria</taxon>
        <taxon>Pseudomonadales</taxon>
        <taxon>Pseudomonadaceae</taxon>
        <taxon>Pseudomonas</taxon>
    </lineage>
</organism>
<proteinExistence type="predicted"/>
<accession>A0ABX6SEU1</accession>
<dbReference type="Pfam" id="PF01418">
    <property type="entry name" value="HTH_6"/>
    <property type="match status" value="1"/>
</dbReference>
<protein>
    <submittedName>
        <fullName evidence="3">MurR/RpiR family transcriptional regulator</fullName>
    </submittedName>
</protein>
<dbReference type="InterPro" id="IPR001347">
    <property type="entry name" value="SIS_dom"/>
</dbReference>
<evidence type="ECO:0000256" key="1">
    <source>
        <dbReference type="SAM" id="MobiDB-lite"/>
    </source>
</evidence>
<evidence type="ECO:0000313" key="4">
    <source>
        <dbReference type="Proteomes" id="UP000515254"/>
    </source>
</evidence>
<evidence type="ECO:0000259" key="2">
    <source>
        <dbReference type="PROSITE" id="PS51071"/>
    </source>
</evidence>
<dbReference type="RefSeq" id="WP_179545596.1">
    <property type="nucleotide sequence ID" value="NZ_CP060009.1"/>
</dbReference>
<sequence length="296" mass="32720">MPSREKKTANPASGTSLEGRIKARYDDMSAVEQKLSDVILASPGQLAMQTATELAGSAGVSKATATRFFRSLGYDSYEQARREARAARSAGSPLYMQDRGKNDTTTDDLIQNHLDQEVANIYQTYQSLDRDELLEIARAIATARRIVIIGFRHSQTIAHMFRSNLIQVRGDIMLLPSPGDSLAEYLAELEPQDLAICIGLRRRMPPLEVAMGAMNEMGVQMLYLADVLAGNPARLATWVIRCHTESTLMFDSNVSVSAITNLLCSLVGKELSGRKASHLERVELLHQQLDELEKPQ</sequence>
<dbReference type="Gene3D" id="3.40.50.10490">
    <property type="entry name" value="Glucose-6-phosphate isomerase like protein, domain 1"/>
    <property type="match status" value="1"/>
</dbReference>
<dbReference type="Proteomes" id="UP000515254">
    <property type="component" value="Chromosome"/>
</dbReference>
<dbReference type="EMBL" id="CP060009">
    <property type="protein sequence ID" value="QNH00311.1"/>
    <property type="molecule type" value="Genomic_DNA"/>
</dbReference>
<dbReference type="InterPro" id="IPR046348">
    <property type="entry name" value="SIS_dom_sf"/>
</dbReference>
<name>A0ABX6SEU1_9PSED</name>
<dbReference type="PANTHER" id="PTHR30514">
    <property type="entry name" value="GLUCOKINASE"/>
    <property type="match status" value="1"/>
</dbReference>
<dbReference type="InterPro" id="IPR009057">
    <property type="entry name" value="Homeodomain-like_sf"/>
</dbReference>
<evidence type="ECO:0000313" key="3">
    <source>
        <dbReference type="EMBL" id="QNH00311.1"/>
    </source>
</evidence>
<feature type="region of interest" description="Disordered" evidence="1">
    <location>
        <begin position="1"/>
        <end position="20"/>
    </location>
</feature>
<reference evidence="3 4" key="1">
    <citation type="journal article" date="2020" name="Microbiol. Resour. Announc.">
        <title>Complete genome sequences of four natural Pseudomonas isolates that catabolize a wide range of aromatic compounds relevant to lignin valorization.</title>
        <authorList>
            <person name="Hatmaker E.A."/>
            <person name="Presley G."/>
            <person name="Cannon O."/>
            <person name="Guss A.M."/>
            <person name="Elkins J.G."/>
        </authorList>
    </citation>
    <scope>NUCLEOTIDE SEQUENCE [LARGE SCALE GENOMIC DNA]</scope>
    <source>
        <strain evidence="3 4">B10D7D</strain>
    </source>
</reference>
<dbReference type="InterPro" id="IPR047640">
    <property type="entry name" value="RpiR-like"/>
</dbReference>
<dbReference type="PROSITE" id="PS51071">
    <property type="entry name" value="HTH_RPIR"/>
    <property type="match status" value="1"/>
</dbReference>
<keyword evidence="4" id="KW-1185">Reference proteome</keyword>
<dbReference type="InterPro" id="IPR000281">
    <property type="entry name" value="HTH_RpiR"/>
</dbReference>
<gene>
    <name evidence="3" type="ORF">HNQ25_18735</name>
</gene>
<dbReference type="Gene3D" id="1.10.10.10">
    <property type="entry name" value="Winged helix-like DNA-binding domain superfamily/Winged helix DNA-binding domain"/>
    <property type="match status" value="1"/>
</dbReference>
<dbReference type="SUPFAM" id="SSF53697">
    <property type="entry name" value="SIS domain"/>
    <property type="match status" value="1"/>
</dbReference>
<dbReference type="InterPro" id="IPR036388">
    <property type="entry name" value="WH-like_DNA-bd_sf"/>
</dbReference>
<dbReference type="Pfam" id="PF01380">
    <property type="entry name" value="SIS"/>
    <property type="match status" value="1"/>
</dbReference>
<feature type="domain" description="HTH rpiR-type" evidence="2">
    <location>
        <begin position="15"/>
        <end position="91"/>
    </location>
</feature>
<dbReference type="SUPFAM" id="SSF46689">
    <property type="entry name" value="Homeodomain-like"/>
    <property type="match status" value="1"/>
</dbReference>